<dbReference type="EMBL" id="VSWD01000008">
    <property type="protein sequence ID" value="KAK3096307.1"/>
    <property type="molecule type" value="Genomic_DNA"/>
</dbReference>
<evidence type="ECO:0000256" key="3">
    <source>
        <dbReference type="ARBA" id="ARBA00022692"/>
    </source>
</evidence>
<dbReference type="PANTHER" id="PTHR11119">
    <property type="entry name" value="XANTHINE-URACIL / VITAMIN C PERMEASE FAMILY MEMBER"/>
    <property type="match status" value="1"/>
</dbReference>
<keyword evidence="4 6" id="KW-1133">Transmembrane helix</keyword>
<dbReference type="AlphaFoldDB" id="A0AA88Y130"/>
<dbReference type="Proteomes" id="UP001186944">
    <property type="component" value="Unassembled WGS sequence"/>
</dbReference>
<reference evidence="7" key="1">
    <citation type="submission" date="2019-08" db="EMBL/GenBank/DDBJ databases">
        <title>The improved chromosome-level genome for the pearl oyster Pinctada fucata martensii using PacBio sequencing and Hi-C.</title>
        <authorList>
            <person name="Zheng Z."/>
        </authorList>
    </citation>
    <scope>NUCLEOTIDE SEQUENCE</scope>
    <source>
        <strain evidence="7">ZZ-2019</strain>
        <tissue evidence="7">Adductor muscle</tissue>
    </source>
</reference>
<feature type="transmembrane region" description="Helical" evidence="6">
    <location>
        <begin position="7"/>
        <end position="31"/>
    </location>
</feature>
<dbReference type="GO" id="GO:0022857">
    <property type="term" value="F:transmembrane transporter activity"/>
    <property type="evidence" value="ECO:0007669"/>
    <property type="project" value="InterPro"/>
</dbReference>
<feature type="transmembrane region" description="Helical" evidence="6">
    <location>
        <begin position="305"/>
        <end position="326"/>
    </location>
</feature>
<evidence type="ECO:0000256" key="4">
    <source>
        <dbReference type="ARBA" id="ARBA00022989"/>
    </source>
</evidence>
<keyword evidence="5 6" id="KW-0472">Membrane</keyword>
<feature type="transmembrane region" description="Helical" evidence="6">
    <location>
        <begin position="333"/>
        <end position="351"/>
    </location>
</feature>
<comment type="subcellular location">
    <subcellularLocation>
        <location evidence="1">Membrane</location>
        <topology evidence="1">Multi-pass membrane protein</topology>
    </subcellularLocation>
</comment>
<evidence type="ECO:0000313" key="7">
    <source>
        <dbReference type="EMBL" id="KAK3096307.1"/>
    </source>
</evidence>
<dbReference type="InterPro" id="IPR006043">
    <property type="entry name" value="NCS2"/>
</dbReference>
<dbReference type="Pfam" id="PF00860">
    <property type="entry name" value="Xan_ur_permease"/>
    <property type="match status" value="1"/>
</dbReference>
<name>A0AA88Y130_PINIB</name>
<evidence type="ECO:0000256" key="5">
    <source>
        <dbReference type="ARBA" id="ARBA00023136"/>
    </source>
</evidence>
<dbReference type="GO" id="GO:0016020">
    <property type="term" value="C:membrane"/>
    <property type="evidence" value="ECO:0007669"/>
    <property type="project" value="UniProtKB-SubCell"/>
</dbReference>
<comment type="caution">
    <text evidence="7">The sequence shown here is derived from an EMBL/GenBank/DDBJ whole genome shotgun (WGS) entry which is preliminary data.</text>
</comment>
<feature type="transmembrane region" description="Helical" evidence="6">
    <location>
        <begin position="76"/>
        <end position="94"/>
    </location>
</feature>
<organism evidence="7 8">
    <name type="scientific">Pinctada imbricata</name>
    <name type="common">Atlantic pearl-oyster</name>
    <name type="synonym">Pinctada martensii</name>
    <dbReference type="NCBI Taxonomy" id="66713"/>
    <lineage>
        <taxon>Eukaryota</taxon>
        <taxon>Metazoa</taxon>
        <taxon>Spiralia</taxon>
        <taxon>Lophotrochozoa</taxon>
        <taxon>Mollusca</taxon>
        <taxon>Bivalvia</taxon>
        <taxon>Autobranchia</taxon>
        <taxon>Pteriomorphia</taxon>
        <taxon>Pterioida</taxon>
        <taxon>Pterioidea</taxon>
        <taxon>Pteriidae</taxon>
        <taxon>Pinctada</taxon>
    </lineage>
</organism>
<feature type="transmembrane region" description="Helical" evidence="6">
    <location>
        <begin position="133"/>
        <end position="153"/>
    </location>
</feature>
<evidence type="ECO:0000256" key="1">
    <source>
        <dbReference type="ARBA" id="ARBA00004141"/>
    </source>
</evidence>
<accession>A0AA88Y130</accession>
<proteinExistence type="inferred from homology"/>
<feature type="transmembrane region" description="Helical" evidence="6">
    <location>
        <begin position="275"/>
        <end position="299"/>
    </location>
</feature>
<keyword evidence="8" id="KW-1185">Reference proteome</keyword>
<feature type="transmembrane region" description="Helical" evidence="6">
    <location>
        <begin position="43"/>
        <end position="64"/>
    </location>
</feature>
<gene>
    <name evidence="7" type="ORF">FSP39_025525</name>
</gene>
<evidence type="ECO:0000256" key="6">
    <source>
        <dbReference type="SAM" id="Phobius"/>
    </source>
</evidence>
<sequence>MKNEYKYLIFTTILVFIVLKLQGSLIAAGIFQGMLGATGLLGLMLRFVGPNTITPVLLLTGVYMVRAVIKFMEVQWGIGFGVCALAVIMSLYLSKNNFPVPFWSRKRGCYILWYPLHQVFSTVLCDLCYDDQILIAMLLGWGVCAILTVCGVFTEDPNNIEYKARTDYNVEYIQKAPWIQFPYPGQFGPMDFNVSVFLGFAIASITSIIDSIGDYYACANICGVPPPPRHAINRGIAVEGFCSSISGLLGCGHGTTTNGGCLGVLGLTKVASRDVMIVAGIIYLIFGIVGKTSAVFIAIPYPVLGGALIVMFGMFVGVALSSLQVVDLKSTRNLAVLGIAVIVGLLMPFWIEKRKDSISFGNERHIHEVFTKF</sequence>
<keyword evidence="3 6" id="KW-0812">Transmembrane</keyword>
<evidence type="ECO:0000256" key="2">
    <source>
        <dbReference type="ARBA" id="ARBA00008821"/>
    </source>
</evidence>
<protein>
    <submittedName>
        <fullName evidence="7">Uncharacterized protein</fullName>
    </submittedName>
</protein>
<evidence type="ECO:0000313" key="8">
    <source>
        <dbReference type="Proteomes" id="UP001186944"/>
    </source>
</evidence>
<comment type="similarity">
    <text evidence="2">Belongs to the nucleobase:cation symporter-2 (NCS2) (TC 2.A.40) family.</text>
</comment>